<reference evidence="2" key="1">
    <citation type="submission" date="2003-03" db="EMBL/GenBank/DDBJ databases">
        <authorList>
            <person name="Buell R."/>
        </authorList>
    </citation>
    <scope>NUCLEOTIDE SEQUENCE</scope>
</reference>
<feature type="compositionally biased region" description="Basic and acidic residues" evidence="1">
    <location>
        <begin position="70"/>
        <end position="86"/>
    </location>
</feature>
<reference evidence="3" key="4">
    <citation type="submission" date="2006-01" db="EMBL/GenBank/DDBJ databases">
        <title>Oryza sativa chromosome 3 BAC OSJNBa0090L05 genomic sequence.</title>
        <authorList>
            <person name="Buell C.R."/>
            <person name="Yuan Q."/>
            <person name="Ouyang S."/>
            <person name="Liu J."/>
            <person name="Gansberger K."/>
            <person name="Jones K.M."/>
            <person name="Overton II L.L."/>
            <person name="Tsitrin T."/>
            <person name="Kim M.M."/>
            <person name="Bera J.J."/>
            <person name="Jin S.S."/>
            <person name="Fadrosh D.W."/>
            <person name="Tallon L.J."/>
            <person name="Koo H."/>
            <person name="Zismann V."/>
            <person name="Hsiao J."/>
            <person name="Blunt S."/>
            <person name="Vanaken S.S."/>
            <person name="Riedmuller S.B."/>
            <person name="Utterback T.T."/>
            <person name="Feldblyum T.V."/>
            <person name="Yang Q.Q."/>
            <person name="Haas B.J."/>
            <person name="Suh B.B."/>
            <person name="Peterson J.J."/>
            <person name="Quackenbush J."/>
            <person name="White O."/>
            <person name="Salzberg S.L."/>
            <person name="Fraser C.M."/>
        </authorList>
    </citation>
    <scope>NUCLEOTIDE SEQUENCE</scope>
</reference>
<accession>Q10KR4</accession>
<dbReference type="EMBL" id="AC084765">
    <property type="protein sequence ID" value="AAP46220.1"/>
    <property type="molecule type" value="Genomic_DNA"/>
</dbReference>
<feature type="region of interest" description="Disordered" evidence="1">
    <location>
        <begin position="193"/>
        <end position="233"/>
    </location>
</feature>
<reference evidence="3" key="2">
    <citation type="submission" date="2003-05" db="EMBL/GenBank/DDBJ databases">
        <authorList>
            <person name="Buell R."/>
            <person name="Liu J."/>
            <person name="Childs K."/>
            <person name="Zaborsky J."/>
            <person name="Tallon L."/>
            <person name="Wirtz U."/>
            <person name="Wei F."/>
            <person name="Kuang H."/>
            <person name="Zhang P."/>
            <person name="Marano M."/>
            <person name="Baker B."/>
        </authorList>
    </citation>
    <scope>NUCLEOTIDE SEQUENCE</scope>
</reference>
<feature type="compositionally biased region" description="Basic and acidic residues" evidence="1">
    <location>
        <begin position="53"/>
        <end position="63"/>
    </location>
</feature>
<feature type="compositionally biased region" description="Low complexity" evidence="1">
    <location>
        <begin position="88"/>
        <end position="98"/>
    </location>
</feature>
<evidence type="ECO:0000313" key="3">
    <source>
        <dbReference type="EMBL" id="AAP46220.1"/>
    </source>
</evidence>
<proteinExistence type="predicted"/>
<reference evidence="4" key="3">
    <citation type="journal article" date="2005" name="Nature">
        <title>The map-based sequence of the rice genome.</title>
        <authorList>
            <consortium name="International rice genome sequencing project (IRGSP)"/>
            <person name="Matsumoto T."/>
            <person name="Wu J."/>
            <person name="Kanamori H."/>
            <person name="Katayose Y."/>
            <person name="Fujisawa M."/>
            <person name="Namiki N."/>
            <person name="Mizuno H."/>
            <person name="Yamamoto K."/>
            <person name="Antonio B.A."/>
            <person name="Baba T."/>
            <person name="Sakata K."/>
            <person name="Nagamura Y."/>
            <person name="Aoki H."/>
            <person name="Arikawa K."/>
            <person name="Arita K."/>
            <person name="Bito T."/>
            <person name="Chiden Y."/>
            <person name="Fujitsuka N."/>
            <person name="Fukunaka R."/>
            <person name="Hamada M."/>
            <person name="Harada C."/>
            <person name="Hayashi A."/>
            <person name="Hijishita S."/>
            <person name="Honda M."/>
            <person name="Hosokawa S."/>
            <person name="Ichikawa Y."/>
            <person name="Idonuma A."/>
            <person name="Iijima M."/>
            <person name="Ikeda M."/>
            <person name="Ikeno M."/>
            <person name="Ito K."/>
            <person name="Ito S."/>
            <person name="Ito T."/>
            <person name="Ito Y."/>
            <person name="Ito Y."/>
            <person name="Iwabuchi A."/>
            <person name="Kamiya K."/>
            <person name="Karasawa W."/>
            <person name="Kurita K."/>
            <person name="Katagiri S."/>
            <person name="Kikuta A."/>
            <person name="Kobayashi H."/>
            <person name="Kobayashi N."/>
            <person name="Machita K."/>
            <person name="Maehara T."/>
            <person name="Masukawa M."/>
            <person name="Mizubayashi T."/>
            <person name="Mukai Y."/>
            <person name="Nagasaki H."/>
            <person name="Nagata Y."/>
            <person name="Naito S."/>
            <person name="Nakashima M."/>
            <person name="Nakama Y."/>
            <person name="Nakamichi Y."/>
            <person name="Nakamura M."/>
            <person name="Meguro A."/>
            <person name="Negishi M."/>
            <person name="Ohta I."/>
            <person name="Ohta T."/>
            <person name="Okamoto M."/>
            <person name="Ono N."/>
            <person name="Saji S."/>
            <person name="Sakaguchi M."/>
            <person name="Sakai K."/>
            <person name="Shibata M."/>
            <person name="Shimokawa T."/>
            <person name="Song J."/>
            <person name="Takazaki Y."/>
            <person name="Terasawa K."/>
            <person name="Tsugane M."/>
            <person name="Tsuji K."/>
            <person name="Ueda S."/>
            <person name="Waki K."/>
            <person name="Yamagata H."/>
            <person name="Yamamoto M."/>
            <person name="Yamamoto S."/>
            <person name="Yamane H."/>
            <person name="Yoshiki S."/>
            <person name="Yoshihara R."/>
            <person name="Yukawa K."/>
            <person name="Zhong H."/>
            <person name="Yano M."/>
            <person name="Yuan Q."/>
            <person name="Ouyang S."/>
            <person name="Liu J."/>
            <person name="Jones K.M."/>
            <person name="Gansberger K."/>
            <person name="Moffat K."/>
            <person name="Hill J."/>
            <person name="Bera J."/>
            <person name="Fadrosh D."/>
            <person name="Jin S."/>
            <person name="Johri S."/>
            <person name="Kim M."/>
            <person name="Overton L."/>
            <person name="Reardon M."/>
            <person name="Tsitrin T."/>
            <person name="Vuong H."/>
            <person name="Weaver B."/>
            <person name="Ciecko A."/>
            <person name="Tallon L."/>
            <person name="Jackson J."/>
            <person name="Pai G."/>
            <person name="Aken S.V."/>
            <person name="Utterback T."/>
            <person name="Reidmuller S."/>
            <person name="Feldblyum T."/>
            <person name="Hsiao J."/>
            <person name="Zismann V."/>
            <person name="Iobst S."/>
            <person name="de Vazeille A.R."/>
            <person name="Buell C.R."/>
            <person name="Ying K."/>
            <person name="Li Y."/>
            <person name="Lu T."/>
            <person name="Huang Y."/>
            <person name="Zhao Q."/>
            <person name="Feng Q."/>
            <person name="Zhang L."/>
            <person name="Zhu J."/>
            <person name="Weng Q."/>
            <person name="Mu J."/>
            <person name="Lu Y."/>
            <person name="Fan D."/>
            <person name="Liu Y."/>
            <person name="Guan J."/>
            <person name="Zhang Y."/>
            <person name="Yu S."/>
            <person name="Liu X."/>
            <person name="Zhang Y."/>
            <person name="Hong G."/>
            <person name="Han B."/>
            <person name="Choisne N."/>
            <person name="Demange N."/>
            <person name="Orjeda G."/>
            <person name="Samain S."/>
            <person name="Cattolico L."/>
            <person name="Pelletier E."/>
            <person name="Couloux A."/>
            <person name="Segurens B."/>
            <person name="Wincker P."/>
            <person name="D'Hont A."/>
            <person name="Scarpelli C."/>
            <person name="Weissenbach J."/>
            <person name="Salanoubat M."/>
            <person name="Quetier F."/>
            <person name="Yu Y."/>
            <person name="Kim H.R."/>
            <person name="Rambo T."/>
            <person name="Currie J."/>
            <person name="Collura K."/>
            <person name="Luo M."/>
            <person name="Yang T."/>
            <person name="Ammiraju J.S.S."/>
            <person name="Engler F."/>
            <person name="Soderlund C."/>
            <person name="Wing R.A."/>
            <person name="Palmer L.E."/>
            <person name="de la Bastide M."/>
            <person name="Spiegel L."/>
            <person name="Nascimento L."/>
            <person name="Zutavern T."/>
            <person name="O'Shaughnessy A."/>
            <person name="Dike S."/>
            <person name="Dedhia N."/>
            <person name="Preston R."/>
            <person name="Balija V."/>
            <person name="McCombie W.R."/>
            <person name="Chow T."/>
            <person name="Chen H."/>
            <person name="Chung M."/>
            <person name="Chen C."/>
            <person name="Shaw J."/>
            <person name="Wu H."/>
            <person name="Hsiao K."/>
            <person name="Chao Y."/>
            <person name="Chu M."/>
            <person name="Cheng C."/>
            <person name="Hour A."/>
            <person name="Lee P."/>
            <person name="Lin S."/>
            <person name="Lin Y."/>
            <person name="Liou J."/>
            <person name="Liu S."/>
            <person name="Hsing Y."/>
            <person name="Raghuvanshi S."/>
            <person name="Mohanty A."/>
            <person name="Bharti A.K."/>
            <person name="Gaur A."/>
            <person name="Gupta V."/>
            <person name="Kumar D."/>
            <person name="Ravi V."/>
            <person name="Vij S."/>
            <person name="Kapur A."/>
            <person name="Khurana P."/>
            <person name="Khurana P."/>
            <person name="Khurana J.P."/>
            <person name="Tyagi A.K."/>
            <person name="Gaikwad K."/>
            <person name="Singh A."/>
            <person name="Dalal V."/>
            <person name="Srivastava S."/>
            <person name="Dixit A."/>
            <person name="Pal A.K."/>
            <person name="Ghazi I.A."/>
            <person name="Yadav M."/>
            <person name="Pandit A."/>
            <person name="Bhargava A."/>
            <person name="Sureshbabu K."/>
            <person name="Batra K."/>
            <person name="Sharma T.R."/>
            <person name="Mohapatra T."/>
            <person name="Singh N.K."/>
            <person name="Messing J."/>
            <person name="Nelson A.B."/>
            <person name="Fuks G."/>
            <person name="Kavchok S."/>
            <person name="Keizer G."/>
            <person name="Linton E."/>
            <person name="Llaca V."/>
            <person name="Song R."/>
            <person name="Tanyolac B."/>
            <person name="Young S."/>
            <person name="Ho-Il K."/>
            <person name="Hahn J.H."/>
            <person name="Sangsakoo G."/>
            <person name="Vanavichit A."/>
            <person name="de Mattos Luiz.A.T."/>
            <person name="Zimmer P.D."/>
            <person name="Malone G."/>
            <person name="Dellagostin O."/>
            <person name="de Oliveira A.C."/>
            <person name="Bevan M."/>
            <person name="Bancroft I."/>
            <person name="Minx P."/>
            <person name="Cordum H."/>
            <person name="Wilson R."/>
            <person name="Cheng Z."/>
            <person name="Jin W."/>
            <person name="Jiang J."/>
            <person name="Leong S.A."/>
            <person name="Iwama H."/>
            <person name="Gojobori T."/>
            <person name="Itoh T."/>
            <person name="Niimura Y."/>
            <person name="Fujii Y."/>
            <person name="Habara T."/>
            <person name="Sakai H."/>
            <person name="Sato Y."/>
            <person name="Wilson G."/>
            <person name="Kumar K."/>
            <person name="McCouch S."/>
            <person name="Juretic N."/>
            <person name="Hoen D."/>
            <person name="Wright S."/>
            <person name="Bruskiewich R."/>
            <person name="Bureau T."/>
            <person name="Miyao A."/>
            <person name="Hirochika H."/>
            <person name="Nishikawa T."/>
            <person name="Kadowaki K."/>
            <person name="Sugiura M."/>
            <person name="Burr B."/>
            <person name="Sasaki T."/>
        </authorList>
    </citation>
    <scope>NUCLEOTIDE SEQUENCE [LARGE SCALE GENOMIC DNA]</scope>
    <source>
        <strain evidence="4">cv. Nipponbare</strain>
    </source>
</reference>
<feature type="compositionally biased region" description="Basic residues" evidence="1">
    <location>
        <begin position="20"/>
        <end position="30"/>
    </location>
</feature>
<dbReference type="AlphaFoldDB" id="Q10KR4"/>
<sequence length="233" mass="25094">MVAPGIKERREANGGAQPCARRRRKGRHGAGAKEEAGGRSDGLGWFVRAQGGWRREDSARDRPAAAVKQSDGDEKGKRTDSEERMADGGAWLPAAARTAARRGRGKERRWIGRSELNAGRGRVGTGERARSRWGRRGAAAASAALPLEQEAKELRQGARYPGREKAKGGGKGALLLPFWEERDENEPRLTVLDARGMGRRAREDDAGDDCKKDGDGLKASADTVVVGASDDRG</sequence>
<reference evidence="4" key="6">
    <citation type="journal article" date="2008" name="Nucleic Acids Res.">
        <title>The rice annotation project database (RAP-DB): 2008 update.</title>
        <authorList>
            <consortium name="The rice annotation project (RAP)"/>
        </authorList>
    </citation>
    <scope>GENOME REANNOTATION</scope>
    <source>
        <strain evidence="4">cv. Nipponbare</strain>
    </source>
</reference>
<evidence type="ECO:0000256" key="1">
    <source>
        <dbReference type="SAM" id="MobiDB-lite"/>
    </source>
</evidence>
<name>Q10KR4_ORYSJ</name>
<evidence type="ECO:0000313" key="2">
    <source>
        <dbReference type="EMBL" id="AAO62320.1"/>
    </source>
</evidence>
<gene>
    <name evidence="2" type="primary">OSJNBb0097F01.1</name>
    <name evidence="3" type="ORF">OSJNBa0090L05.21</name>
</gene>
<evidence type="ECO:0000313" key="4">
    <source>
        <dbReference type="Proteomes" id="UP000000763"/>
    </source>
</evidence>
<dbReference type="EMBL" id="AC087220">
    <property type="protein sequence ID" value="AAO62320.1"/>
    <property type="molecule type" value="Genomic_DNA"/>
</dbReference>
<dbReference type="Proteomes" id="UP000000763">
    <property type="component" value="Chromosome 3"/>
</dbReference>
<organism evidence="2 4">
    <name type="scientific">Oryza sativa subsp. japonica</name>
    <name type="common">Rice</name>
    <dbReference type="NCBI Taxonomy" id="39947"/>
    <lineage>
        <taxon>Eukaryota</taxon>
        <taxon>Viridiplantae</taxon>
        <taxon>Streptophyta</taxon>
        <taxon>Embryophyta</taxon>
        <taxon>Tracheophyta</taxon>
        <taxon>Spermatophyta</taxon>
        <taxon>Magnoliopsida</taxon>
        <taxon>Liliopsida</taxon>
        <taxon>Poales</taxon>
        <taxon>Poaceae</taxon>
        <taxon>BOP clade</taxon>
        <taxon>Oryzoideae</taxon>
        <taxon>Oryzeae</taxon>
        <taxon>Oryzinae</taxon>
        <taxon>Oryza</taxon>
        <taxon>Oryza sativa</taxon>
    </lineage>
</organism>
<reference evidence="2" key="5">
    <citation type="submission" date="2006-01" db="EMBL/GenBank/DDBJ databases">
        <title>Oryza sativa chromosome 3 BAC OSJNBb0097F01 genomic sequence.</title>
        <authorList>
            <person name="Buell C.R."/>
            <person name="Yuan Q."/>
            <person name="Ouyang S."/>
            <person name="Liu J."/>
            <person name="Gansberger K."/>
            <person name="Jones K.M."/>
            <person name="Overton II L.L."/>
            <person name="Tsitrin T."/>
            <person name="Kim M.M."/>
            <person name="Bera J.J."/>
            <person name="Jin S.S."/>
            <person name="Fadrosh D.W."/>
            <person name="Tallon L.J."/>
            <person name="Koo H."/>
            <person name="Zismann V."/>
            <person name="Hsiao J."/>
            <person name="Blunt S."/>
            <person name="Vanaken S.S."/>
            <person name="Riedmuller S.B."/>
            <person name="Utterback T.T."/>
            <person name="Feldblyum T.V."/>
            <person name="Yang Q.Q."/>
            <person name="Haas B.J."/>
            <person name="Suh B.B."/>
            <person name="Peterson J.J."/>
            <person name="Quackenbush J."/>
            <person name="White O."/>
            <person name="Salzberg S.L."/>
            <person name="Fraser C.M."/>
        </authorList>
    </citation>
    <scope>NUCLEOTIDE SEQUENCE</scope>
</reference>
<protein>
    <submittedName>
        <fullName evidence="2">Uncharacterized protein</fullName>
    </submittedName>
</protein>
<feature type="compositionally biased region" description="Basic and acidic residues" evidence="1">
    <location>
        <begin position="1"/>
        <end position="12"/>
    </location>
</feature>
<feature type="compositionally biased region" description="Basic and acidic residues" evidence="1">
    <location>
        <begin position="200"/>
        <end position="216"/>
    </location>
</feature>
<feature type="region of interest" description="Disordered" evidence="1">
    <location>
        <begin position="1"/>
        <end position="113"/>
    </location>
</feature>